<dbReference type="Proteomes" id="UP000231878">
    <property type="component" value="Unassembled WGS sequence"/>
</dbReference>
<evidence type="ECO:0000313" key="2">
    <source>
        <dbReference type="EMBL" id="KGX07175.1"/>
    </source>
</evidence>
<evidence type="ECO:0000256" key="1">
    <source>
        <dbReference type="SAM" id="Phobius"/>
    </source>
</evidence>
<comment type="caution">
    <text evidence="2">The sequence shown here is derived from an EMBL/GenBank/DDBJ whole genome shotgun (WGS) entry which is preliminary data.</text>
</comment>
<sequence>MVSGQFFWWIGVGVFVVAELLTGTFYLLMIALGFLAGGLAHLAGVPAAWQLAAAALVALVAVIALRRSGLGRKQKRDAGANPDVNLDIGATIEVTHWRDRRARAQYRGAPWDVELAAGEREDAHLYEVRAVRGNCLIVAAKPPA</sequence>
<accession>A0A069B2K0</accession>
<keyword evidence="1" id="KW-1133">Transmembrane helix</keyword>
<dbReference type="AlphaFoldDB" id="A0A069B2K0"/>
<dbReference type="OMA" id="PYRGADW"/>
<dbReference type="EMBL" id="PHRB01000013">
    <property type="protein sequence ID" value="PJO65457.1"/>
    <property type="molecule type" value="Genomic_DNA"/>
</dbReference>
<gene>
    <name evidence="3" type="ORF">CWD88_15400</name>
    <name evidence="2" type="ORF">Y036_3446</name>
</gene>
<feature type="transmembrane region" description="Helical" evidence="1">
    <location>
        <begin position="7"/>
        <end position="35"/>
    </location>
</feature>
<reference evidence="3 5" key="2">
    <citation type="submission" date="2017-11" db="EMBL/GenBank/DDBJ databases">
        <title>Molecular characterization of Burkholderia pseudomallei and closely related isolates from Vietnam.</title>
        <authorList>
            <person name="Ustinov D.V."/>
            <person name="Antonov A.S."/>
            <person name="Avdusheva E.F."/>
            <person name="Shpak I.M."/>
            <person name="Zakharova I.B."/>
            <person name="Thi L.A."/>
            <person name="Teteryatnikova N."/>
            <person name="Lopasteyskaya Y.A."/>
            <person name="Kuzyutina J.A."/>
            <person name="Ngo T.N."/>
            <person name="Victorov D.V."/>
        </authorList>
    </citation>
    <scope>NUCLEOTIDE SEQUENCE [LARGE SCALE GENOMIC DNA]</scope>
    <source>
        <strain evidence="3 5">V1512</strain>
    </source>
</reference>
<proteinExistence type="predicted"/>
<reference evidence="2 4" key="1">
    <citation type="submission" date="2014-08" db="EMBL/GenBank/DDBJ databases">
        <authorList>
            <person name="Bunnell A."/>
            <person name="Chain P.S."/>
            <person name="Chertkov O."/>
            <person name="Currie B.J."/>
            <person name="Daligault H.E."/>
            <person name="Davenport K.W."/>
            <person name="Davis C."/>
            <person name="Gleasner C.D."/>
            <person name="Johnson S.L."/>
            <person name="Kaestli M."/>
            <person name="Koren S."/>
            <person name="Kunde Y.A."/>
            <person name="Mayo M."/>
            <person name="McMurry K.K."/>
            <person name="Price E.P."/>
            <person name="Reitenga K.G."/>
            <person name="Robison R."/>
            <person name="Rosovitz M.J."/>
            <person name="Sarovich D.S."/>
            <person name="Teshima H."/>
        </authorList>
    </citation>
    <scope>NUCLEOTIDE SEQUENCE [LARGE SCALE GENOMIC DNA]</scope>
    <source>
        <strain evidence="2 4">MSHR44</strain>
    </source>
</reference>
<feature type="transmembrane region" description="Helical" evidence="1">
    <location>
        <begin position="47"/>
        <end position="65"/>
    </location>
</feature>
<protein>
    <submittedName>
        <fullName evidence="3">NfeD family protein</fullName>
    </submittedName>
</protein>
<keyword evidence="1" id="KW-0812">Transmembrane</keyword>
<dbReference type="Proteomes" id="UP000030475">
    <property type="component" value="Unassembled WGS sequence"/>
</dbReference>
<dbReference type="GeneID" id="93060679"/>
<name>A0A069B2K0_BURPE</name>
<dbReference type="EMBL" id="JQIM01000010">
    <property type="protein sequence ID" value="KGX07175.1"/>
    <property type="molecule type" value="Genomic_DNA"/>
</dbReference>
<evidence type="ECO:0000313" key="3">
    <source>
        <dbReference type="EMBL" id="PJO65457.1"/>
    </source>
</evidence>
<organism evidence="2 4">
    <name type="scientific">Burkholderia pseudomallei</name>
    <name type="common">Pseudomonas pseudomallei</name>
    <dbReference type="NCBI Taxonomy" id="28450"/>
    <lineage>
        <taxon>Bacteria</taxon>
        <taxon>Pseudomonadati</taxon>
        <taxon>Pseudomonadota</taxon>
        <taxon>Betaproteobacteria</taxon>
        <taxon>Burkholderiales</taxon>
        <taxon>Burkholderiaceae</taxon>
        <taxon>Burkholderia</taxon>
        <taxon>pseudomallei group</taxon>
    </lineage>
</organism>
<dbReference type="KEGG" id="but:X994_450"/>
<dbReference type="RefSeq" id="WP_004192504.1">
    <property type="nucleotide sequence ID" value="NZ_AP028071.1"/>
</dbReference>
<dbReference type="OrthoDB" id="5654021at2"/>
<evidence type="ECO:0000313" key="5">
    <source>
        <dbReference type="Proteomes" id="UP000231878"/>
    </source>
</evidence>
<keyword evidence="1" id="KW-0472">Membrane</keyword>
<evidence type="ECO:0000313" key="4">
    <source>
        <dbReference type="Proteomes" id="UP000030475"/>
    </source>
</evidence>